<organism evidence="2 3">
    <name type="scientific">Saccharothrix texasensis</name>
    <dbReference type="NCBI Taxonomy" id="103734"/>
    <lineage>
        <taxon>Bacteria</taxon>
        <taxon>Bacillati</taxon>
        <taxon>Actinomycetota</taxon>
        <taxon>Actinomycetes</taxon>
        <taxon>Pseudonocardiales</taxon>
        <taxon>Pseudonocardiaceae</taxon>
        <taxon>Saccharothrix</taxon>
    </lineage>
</organism>
<sequence length="57" mass="6384">MIFAKDDGDDNRPPSGYSAGSSGMVRRDQLDLARKIALETLEEDQRALEVEARSVFR</sequence>
<gene>
    <name evidence="2" type="ORF">EDD40_7148</name>
</gene>
<reference evidence="2 3" key="1">
    <citation type="submission" date="2018-11" db="EMBL/GenBank/DDBJ databases">
        <title>Sequencing the genomes of 1000 actinobacteria strains.</title>
        <authorList>
            <person name="Klenk H.-P."/>
        </authorList>
    </citation>
    <scope>NUCLEOTIDE SEQUENCE [LARGE SCALE GENOMIC DNA]</scope>
    <source>
        <strain evidence="2 3">DSM 44231</strain>
    </source>
</reference>
<dbReference type="EMBL" id="RJKM01000001">
    <property type="protein sequence ID" value="ROP41712.1"/>
    <property type="molecule type" value="Genomic_DNA"/>
</dbReference>
<proteinExistence type="predicted"/>
<protein>
    <submittedName>
        <fullName evidence="2">Uncharacterized protein</fullName>
    </submittedName>
</protein>
<evidence type="ECO:0000313" key="3">
    <source>
        <dbReference type="Proteomes" id="UP000268727"/>
    </source>
</evidence>
<dbReference type="RefSeq" id="WP_170185301.1">
    <property type="nucleotide sequence ID" value="NZ_RJKM01000001.1"/>
</dbReference>
<evidence type="ECO:0000256" key="1">
    <source>
        <dbReference type="SAM" id="MobiDB-lite"/>
    </source>
</evidence>
<name>A0A3N1HHB5_9PSEU</name>
<comment type="caution">
    <text evidence="2">The sequence shown here is derived from an EMBL/GenBank/DDBJ whole genome shotgun (WGS) entry which is preliminary data.</text>
</comment>
<feature type="region of interest" description="Disordered" evidence="1">
    <location>
        <begin position="1"/>
        <end position="24"/>
    </location>
</feature>
<dbReference type="AlphaFoldDB" id="A0A3N1HHB5"/>
<evidence type="ECO:0000313" key="2">
    <source>
        <dbReference type="EMBL" id="ROP41712.1"/>
    </source>
</evidence>
<feature type="compositionally biased region" description="Basic and acidic residues" evidence="1">
    <location>
        <begin position="1"/>
        <end position="12"/>
    </location>
</feature>
<accession>A0A3N1HHB5</accession>
<keyword evidence="3" id="KW-1185">Reference proteome</keyword>
<dbReference type="Proteomes" id="UP000268727">
    <property type="component" value="Unassembled WGS sequence"/>
</dbReference>